<keyword evidence="1" id="KW-1133">Transmembrane helix</keyword>
<dbReference type="AlphaFoldDB" id="A0A226D758"/>
<protein>
    <submittedName>
        <fullName evidence="2">Uncharacterized protein</fullName>
    </submittedName>
</protein>
<evidence type="ECO:0000256" key="1">
    <source>
        <dbReference type="SAM" id="Phobius"/>
    </source>
</evidence>
<feature type="transmembrane region" description="Helical" evidence="1">
    <location>
        <begin position="28"/>
        <end position="61"/>
    </location>
</feature>
<proteinExistence type="predicted"/>
<organism evidence="2 3">
    <name type="scientific">Folsomia candida</name>
    <name type="common">Springtail</name>
    <dbReference type="NCBI Taxonomy" id="158441"/>
    <lineage>
        <taxon>Eukaryota</taxon>
        <taxon>Metazoa</taxon>
        <taxon>Ecdysozoa</taxon>
        <taxon>Arthropoda</taxon>
        <taxon>Hexapoda</taxon>
        <taxon>Collembola</taxon>
        <taxon>Entomobryomorpha</taxon>
        <taxon>Isotomoidea</taxon>
        <taxon>Isotomidae</taxon>
        <taxon>Proisotominae</taxon>
        <taxon>Folsomia</taxon>
    </lineage>
</organism>
<keyword evidence="1" id="KW-0812">Transmembrane</keyword>
<keyword evidence="1" id="KW-0472">Membrane</keyword>
<evidence type="ECO:0000313" key="3">
    <source>
        <dbReference type="Proteomes" id="UP000198287"/>
    </source>
</evidence>
<gene>
    <name evidence="2" type="ORF">Fcan01_24496</name>
</gene>
<dbReference type="Proteomes" id="UP000198287">
    <property type="component" value="Unassembled WGS sequence"/>
</dbReference>
<evidence type="ECO:0000313" key="2">
    <source>
        <dbReference type="EMBL" id="OXA40698.1"/>
    </source>
</evidence>
<keyword evidence="3" id="KW-1185">Reference proteome</keyword>
<reference evidence="2 3" key="1">
    <citation type="submission" date="2015-12" db="EMBL/GenBank/DDBJ databases">
        <title>The genome of Folsomia candida.</title>
        <authorList>
            <person name="Faddeeva A."/>
            <person name="Derks M.F."/>
            <person name="Anvar Y."/>
            <person name="Smit S."/>
            <person name="Van Straalen N."/>
            <person name="Roelofs D."/>
        </authorList>
    </citation>
    <scope>NUCLEOTIDE SEQUENCE [LARGE SCALE GENOMIC DNA]</scope>
    <source>
        <strain evidence="2 3">VU population</strain>
        <tissue evidence="2">Whole body</tissue>
    </source>
</reference>
<accession>A0A226D758</accession>
<name>A0A226D758_FOLCA</name>
<comment type="caution">
    <text evidence="2">The sequence shown here is derived from an EMBL/GenBank/DDBJ whole genome shotgun (WGS) entry which is preliminary data.</text>
</comment>
<dbReference type="EMBL" id="LNIX01000032">
    <property type="protein sequence ID" value="OXA40698.1"/>
    <property type="molecule type" value="Genomic_DNA"/>
</dbReference>
<sequence length="144" mass="16191">MDVSRSRIFIGFKYSDNLTTAVNLYKQIFLLVGQINFCFCQIVLPAILIYGICINILGTYLSVKLNSKLFTNVGSLLYPSELDRSLQNFHQAMLAKPLNPKYTLAFMRALVSSALAIQTDQLKASGNFKLDKVKQFVVEGRLTD</sequence>